<dbReference type="Pfam" id="PF22893">
    <property type="entry name" value="ULD_2"/>
    <property type="match status" value="1"/>
</dbReference>
<evidence type="ECO:0000256" key="1">
    <source>
        <dbReference type="SAM" id="MobiDB-lite"/>
    </source>
</evidence>
<name>A0AAN7W4I9_9PEZI</name>
<feature type="compositionally biased region" description="Basic and acidic residues" evidence="1">
    <location>
        <begin position="608"/>
        <end position="620"/>
    </location>
</feature>
<accession>A0AAN7W4I9</accession>
<dbReference type="InterPro" id="IPR054464">
    <property type="entry name" value="ULD_fung"/>
</dbReference>
<feature type="compositionally biased region" description="Basic and acidic residues" evidence="1">
    <location>
        <begin position="335"/>
        <end position="378"/>
    </location>
</feature>
<dbReference type="EMBL" id="JAVRQU010000017">
    <property type="protein sequence ID" value="KAK5693733.1"/>
    <property type="molecule type" value="Genomic_DNA"/>
</dbReference>
<dbReference type="PANTHER" id="PTHR18937">
    <property type="entry name" value="STRUCTURAL MAINTENANCE OF CHROMOSOMES SMC FAMILY MEMBER"/>
    <property type="match status" value="1"/>
</dbReference>
<feature type="region of interest" description="Disordered" evidence="1">
    <location>
        <begin position="304"/>
        <end position="387"/>
    </location>
</feature>
<feature type="region of interest" description="Disordered" evidence="1">
    <location>
        <begin position="597"/>
        <end position="707"/>
    </location>
</feature>
<comment type="caution">
    <text evidence="3">The sequence shown here is derived from an EMBL/GenBank/DDBJ whole genome shotgun (WGS) entry which is preliminary data.</text>
</comment>
<dbReference type="AlphaFoldDB" id="A0AAN7W4I9"/>
<reference evidence="3" key="1">
    <citation type="submission" date="2023-08" db="EMBL/GenBank/DDBJ databases">
        <title>Black Yeasts Isolated from many extreme environments.</title>
        <authorList>
            <person name="Coleine C."/>
            <person name="Stajich J.E."/>
            <person name="Selbmann L."/>
        </authorList>
    </citation>
    <scope>NUCLEOTIDE SEQUENCE</scope>
    <source>
        <strain evidence="3">CCFEE 5810</strain>
    </source>
</reference>
<protein>
    <recommendedName>
        <fullName evidence="2">Ubiquitin-like domain-containing protein</fullName>
    </recommendedName>
</protein>
<feature type="compositionally biased region" description="Low complexity" evidence="1">
    <location>
        <begin position="30"/>
        <end position="50"/>
    </location>
</feature>
<proteinExistence type="predicted"/>
<feature type="region of interest" description="Disordered" evidence="1">
    <location>
        <begin position="22"/>
        <end position="182"/>
    </location>
</feature>
<organism evidence="3 4">
    <name type="scientific">Elasticomyces elasticus</name>
    <dbReference type="NCBI Taxonomy" id="574655"/>
    <lineage>
        <taxon>Eukaryota</taxon>
        <taxon>Fungi</taxon>
        <taxon>Dikarya</taxon>
        <taxon>Ascomycota</taxon>
        <taxon>Pezizomycotina</taxon>
        <taxon>Dothideomycetes</taxon>
        <taxon>Dothideomycetidae</taxon>
        <taxon>Mycosphaerellales</taxon>
        <taxon>Teratosphaeriaceae</taxon>
        <taxon>Elasticomyces</taxon>
    </lineage>
</organism>
<feature type="compositionally biased region" description="Basic residues" evidence="1">
    <location>
        <begin position="107"/>
        <end position="123"/>
    </location>
</feature>
<feature type="domain" description="Ubiquitin-like" evidence="2">
    <location>
        <begin position="489"/>
        <end position="571"/>
    </location>
</feature>
<gene>
    <name evidence="3" type="ORF">LTR97_010303</name>
</gene>
<feature type="compositionally biased region" description="Acidic residues" evidence="1">
    <location>
        <begin position="53"/>
        <end position="62"/>
    </location>
</feature>
<evidence type="ECO:0000313" key="4">
    <source>
        <dbReference type="Proteomes" id="UP001310594"/>
    </source>
</evidence>
<sequence length="707" mass="77305">MPIGIRSATTFTVSSGSERVIRVRRGASSGGSASIHSPTSSSSRSTESWSDLGAEDQDDLIEPSDSASRTLRPTSRRHTTEVRPAPTRRHSSRRVVQEREEESPPPRVRRRATHTTSRHRRAESRRTPSDESGSVASYDDYPYGHPGAPQPPRAGYPPQSGYRHVPAQSQGGYPPGMTSAAPYIDPYTAQQQQQALVPMPHQDAFGYQPNPFSPQHQPSNPFSPISSVGGASYFGMDPHAAPRLAAHPQHPQRPGVQRPQSFVAPSHYGSDLAMSPYAYSAHPGSGHPAHPAMSPYGYPPHMPPPWGYAQPPVPSQSTTPAPPAAPAAPATPAPDPEKEKIQKEFEAKLEMMKAELDKSQAKMHEKESTENAARETAKAQETAKAAAEVDNLRIMIKKYEEAQAAAEAAAAAKKAEEEADKKKKQEIAEAIKKAKEDVEKKAAEATAKTKEEHAKALAELKAAQEEAVKKQKELEDEAAKNKPMPDALKAPIKFKDAVGRKFSFPWHICKTWKGMENLIKQAFAHVDGIGEHVHQGHYDLTGPDGEIILPQVWDTMIQPDWEINMHMWPMPEPKEEKKPKEQITDFGGGFNDPLAGFFDGLGIVDPQPRAEKKPKKDKDKDKKKKGKPNSPEIVNVMPSNAAMGNGPMPPPPNFPPGMWNDPIGGFPMMPGMGPPLDKERRPKAKSKGSKELTGLAAWIAGGQKKRR</sequence>
<feature type="compositionally biased region" description="Pro residues" evidence="1">
    <location>
        <begin position="304"/>
        <end position="334"/>
    </location>
</feature>
<dbReference type="Proteomes" id="UP001310594">
    <property type="component" value="Unassembled WGS sequence"/>
</dbReference>
<feature type="region of interest" description="Disordered" evidence="1">
    <location>
        <begin position="205"/>
        <end position="267"/>
    </location>
</feature>
<feature type="compositionally biased region" description="Basic and acidic residues" evidence="1">
    <location>
        <begin position="95"/>
        <end position="104"/>
    </location>
</feature>
<evidence type="ECO:0000313" key="3">
    <source>
        <dbReference type="EMBL" id="KAK5693733.1"/>
    </source>
</evidence>
<feature type="compositionally biased region" description="Low complexity" evidence="1">
    <location>
        <begin position="656"/>
        <end position="675"/>
    </location>
</feature>
<feature type="compositionally biased region" description="Polar residues" evidence="1">
    <location>
        <begin position="213"/>
        <end position="226"/>
    </location>
</feature>
<evidence type="ECO:0000259" key="2">
    <source>
        <dbReference type="Pfam" id="PF22893"/>
    </source>
</evidence>